<sequence>MRRGLLLTVLLAASVTGPGAHARAMPDPSQTPAPGNEVPRIPLSRAGYSPAVNYQLQCAGCHLPQGQGAPRNDVPRMTGFVGNFLRVEGGREFLVRVPGVAQSALDDGQLAELLNWILARDGMAGASTPEDAAPYTPAEVERIRATRLSNLPDTRARLIQSMRDRGIAIHDGMPHDDNHNDNGDSR</sequence>
<gene>
    <name evidence="2" type="ORF">Y5W_03314</name>
</gene>
<evidence type="ECO:0000313" key="3">
    <source>
        <dbReference type="Proteomes" id="UP000662703"/>
    </source>
</evidence>
<feature type="signal peptide" evidence="1">
    <location>
        <begin position="1"/>
        <end position="22"/>
    </location>
</feature>
<protein>
    <recommendedName>
        <fullName evidence="4">Cytochrome C</fullName>
    </recommendedName>
</protein>
<accession>A0ABS0AVQ3</accession>
<feature type="chain" id="PRO_5046423465" description="Cytochrome C" evidence="1">
    <location>
        <begin position="23"/>
        <end position="186"/>
    </location>
</feature>
<dbReference type="SUPFAM" id="SSF46626">
    <property type="entry name" value="Cytochrome c"/>
    <property type="match status" value="1"/>
</dbReference>
<reference evidence="2 3" key="1">
    <citation type="submission" date="2012-09" db="EMBL/GenBank/DDBJ databases">
        <title>Genome Sequence of alkane-degrading Bacterium Alcanivorax sp. 521-1.</title>
        <authorList>
            <person name="Lai Q."/>
            <person name="Shao Z."/>
        </authorList>
    </citation>
    <scope>NUCLEOTIDE SEQUENCE [LARGE SCALE GENOMIC DNA]</scope>
    <source>
        <strain evidence="2 3">521-1</strain>
    </source>
</reference>
<dbReference type="Proteomes" id="UP000662703">
    <property type="component" value="Unassembled WGS sequence"/>
</dbReference>
<keyword evidence="3" id="KW-1185">Reference proteome</keyword>
<name>A0ABS0AVQ3_9GAMM</name>
<dbReference type="InterPro" id="IPR036909">
    <property type="entry name" value="Cyt_c-like_dom_sf"/>
</dbReference>
<dbReference type="RefSeq" id="WP_194866101.1">
    <property type="nucleotide sequence ID" value="NZ_ARXX01000070.1"/>
</dbReference>
<organism evidence="2 3">
    <name type="scientific">Alloalcanivorax profundimaris</name>
    <dbReference type="NCBI Taxonomy" id="2735259"/>
    <lineage>
        <taxon>Bacteria</taxon>
        <taxon>Pseudomonadati</taxon>
        <taxon>Pseudomonadota</taxon>
        <taxon>Gammaproteobacteria</taxon>
        <taxon>Oceanospirillales</taxon>
        <taxon>Alcanivoracaceae</taxon>
        <taxon>Alloalcanivorax</taxon>
    </lineage>
</organism>
<evidence type="ECO:0000313" key="2">
    <source>
        <dbReference type="EMBL" id="MBF5058020.1"/>
    </source>
</evidence>
<evidence type="ECO:0000256" key="1">
    <source>
        <dbReference type="SAM" id="SignalP"/>
    </source>
</evidence>
<evidence type="ECO:0008006" key="4">
    <source>
        <dbReference type="Google" id="ProtNLM"/>
    </source>
</evidence>
<dbReference type="Gene3D" id="1.10.760.10">
    <property type="entry name" value="Cytochrome c-like domain"/>
    <property type="match status" value="1"/>
</dbReference>
<dbReference type="EMBL" id="ARXX01000070">
    <property type="protein sequence ID" value="MBF5058020.1"/>
    <property type="molecule type" value="Genomic_DNA"/>
</dbReference>
<proteinExistence type="predicted"/>
<keyword evidence="1" id="KW-0732">Signal</keyword>
<comment type="caution">
    <text evidence="2">The sequence shown here is derived from an EMBL/GenBank/DDBJ whole genome shotgun (WGS) entry which is preliminary data.</text>
</comment>